<organism evidence="2 3">
    <name type="scientific">Salinomyces thailandicus</name>
    <dbReference type="NCBI Taxonomy" id="706561"/>
    <lineage>
        <taxon>Eukaryota</taxon>
        <taxon>Fungi</taxon>
        <taxon>Dikarya</taxon>
        <taxon>Ascomycota</taxon>
        <taxon>Pezizomycotina</taxon>
        <taxon>Dothideomycetes</taxon>
        <taxon>Dothideomycetidae</taxon>
        <taxon>Mycosphaerellales</taxon>
        <taxon>Teratosphaeriaceae</taxon>
        <taxon>Salinomyces</taxon>
    </lineage>
</organism>
<dbReference type="AlphaFoldDB" id="A0A4U0U046"/>
<dbReference type="GO" id="GO:0032153">
    <property type="term" value="C:cell division site"/>
    <property type="evidence" value="ECO:0007669"/>
    <property type="project" value="TreeGrafter"/>
</dbReference>
<feature type="compositionally biased region" description="Polar residues" evidence="1">
    <location>
        <begin position="541"/>
        <end position="568"/>
    </location>
</feature>
<dbReference type="InterPro" id="IPR006597">
    <property type="entry name" value="Sel1-like"/>
</dbReference>
<feature type="compositionally biased region" description="Polar residues" evidence="1">
    <location>
        <begin position="331"/>
        <end position="344"/>
    </location>
</feature>
<feature type="compositionally biased region" description="Polar residues" evidence="1">
    <location>
        <begin position="272"/>
        <end position="287"/>
    </location>
</feature>
<dbReference type="PANTHER" id="PTHR43628:SF11">
    <property type="entry name" value="PROTEIN DSF2"/>
    <property type="match status" value="1"/>
</dbReference>
<name>A0A4U0U046_9PEZI</name>
<dbReference type="OrthoDB" id="2384430at2759"/>
<evidence type="ECO:0008006" key="4">
    <source>
        <dbReference type="Google" id="ProtNLM"/>
    </source>
</evidence>
<comment type="caution">
    <text evidence="2">The sequence shown here is derived from an EMBL/GenBank/DDBJ whole genome shotgun (WGS) entry which is preliminary data.</text>
</comment>
<dbReference type="EMBL" id="NAJL01000019">
    <property type="protein sequence ID" value="TKA28137.1"/>
    <property type="molecule type" value="Genomic_DNA"/>
</dbReference>
<accession>A0A4U0U046</accession>
<keyword evidence="3" id="KW-1185">Reference proteome</keyword>
<evidence type="ECO:0000256" key="1">
    <source>
        <dbReference type="SAM" id="MobiDB-lite"/>
    </source>
</evidence>
<gene>
    <name evidence="2" type="ORF">B0A50_04108</name>
</gene>
<feature type="region of interest" description="Disordered" evidence="1">
    <location>
        <begin position="406"/>
        <end position="432"/>
    </location>
</feature>
<proteinExistence type="predicted"/>
<dbReference type="PANTHER" id="PTHR43628">
    <property type="entry name" value="ACTIVATOR OF C KINASE PROTEIN 1-RELATED"/>
    <property type="match status" value="1"/>
</dbReference>
<dbReference type="Pfam" id="PF08238">
    <property type="entry name" value="Sel1"/>
    <property type="match status" value="3"/>
</dbReference>
<feature type="region of interest" description="Disordered" evidence="1">
    <location>
        <begin position="671"/>
        <end position="690"/>
    </location>
</feature>
<evidence type="ECO:0000313" key="2">
    <source>
        <dbReference type="EMBL" id="TKA28137.1"/>
    </source>
</evidence>
<feature type="compositionally biased region" description="Polar residues" evidence="1">
    <location>
        <begin position="512"/>
        <end position="525"/>
    </location>
</feature>
<feature type="compositionally biased region" description="Polar residues" evidence="1">
    <location>
        <begin position="303"/>
        <end position="317"/>
    </location>
</feature>
<dbReference type="GO" id="GO:0010972">
    <property type="term" value="P:negative regulation of G2/M transition of mitotic cell cycle"/>
    <property type="evidence" value="ECO:0007669"/>
    <property type="project" value="TreeGrafter"/>
</dbReference>
<sequence>MGPRPQHLNLHNDDRPETAQPPRFPFQMDLPSPRAGEVPPALSPLDAFALHSRILARQFEQEKNGRRISRLPHQIVSKELSNRPDYFRSPSGGSGSSMGTMSEVPEIQEELSPTSPRQMALAVSGDEANRPKSYYPMMGHASKLGEEEAATTPFYDAQEQQQEPPKAPSSYFGLGVPRAASPEPVDPKLNVEAPSPNVPSLTNSMDSLPSTHPRTMTNGSATSQRSFKSDRGGLHPTKSPGFPKSPRSVQSIRSVPPDSGDEDGSQYAGTFGPSTSRKFSGSSNMSRPHSPFSPYIAPVHRSPSITSEYSMNSSQGQHVLEKPRAPFNFSRPRSSGGQSIQSLGRPSFDGRPSLEARPSAELVHRQRNVSGASSTAPSSYHTNPSTRQNSADEDRPSANMFAANVHLDTPPASGRPENAPKERFPEHGPQAAPSYIYTKYSLPRGRVVGRDSNGVRDSWIHHQFTWEERNPAAGQNPNALEQVATAPQVFPSRPREDSDSSVFSAPVRPSSPAGSTGSGKISGTRLSRPEKPSYPGAARSRSANPDSRTPSGEATTTLHRPNASVQTESTDRTIRAIPSLHQRALSTELTPEEHLEIGIQTHSSGNLTKSTYHLRLAARAGLPTAMLLYALANRHGWGVRPNQEEGVSWLRRAIESSGLEIGDVEETVTSAAQRAAGTTPPNPQAVAQERKKRRAQFALAVYELGISYMNGWGCSKDKVLALRCYEVAGSWGDCDALAEAGFCHTQGVGCKKDLKKAAALYRKAADGGMSMAGNSWIYKAKYLEDPPSLEGLGKEGLGKGKRVQGVEVAEVGKEVRERERAAGRARGRSIWGRRKEKV</sequence>
<protein>
    <recommendedName>
        <fullName evidence="4">Cell cycle inhibitor Nif1</fullName>
    </recommendedName>
</protein>
<dbReference type="InterPro" id="IPR011990">
    <property type="entry name" value="TPR-like_helical_dom_sf"/>
</dbReference>
<dbReference type="SMART" id="SM00671">
    <property type="entry name" value="SEL1"/>
    <property type="match status" value="3"/>
</dbReference>
<evidence type="ECO:0000313" key="3">
    <source>
        <dbReference type="Proteomes" id="UP000308549"/>
    </source>
</evidence>
<feature type="region of interest" description="Disordered" evidence="1">
    <location>
        <begin position="1"/>
        <end position="39"/>
    </location>
</feature>
<feature type="compositionally biased region" description="Polar residues" evidence="1">
    <location>
        <begin position="198"/>
        <end position="226"/>
    </location>
</feature>
<dbReference type="InterPro" id="IPR052945">
    <property type="entry name" value="Mitotic_Regulator"/>
</dbReference>
<reference evidence="2 3" key="1">
    <citation type="submission" date="2017-03" db="EMBL/GenBank/DDBJ databases">
        <title>Genomes of endolithic fungi from Antarctica.</title>
        <authorList>
            <person name="Coleine C."/>
            <person name="Masonjones S."/>
            <person name="Stajich J.E."/>
        </authorList>
    </citation>
    <scope>NUCLEOTIDE SEQUENCE [LARGE SCALE GENOMIC DNA]</scope>
    <source>
        <strain evidence="2 3">CCFEE 6315</strain>
    </source>
</reference>
<dbReference type="Proteomes" id="UP000308549">
    <property type="component" value="Unassembled WGS sequence"/>
</dbReference>
<dbReference type="SUPFAM" id="SSF81901">
    <property type="entry name" value="HCP-like"/>
    <property type="match status" value="1"/>
</dbReference>
<feature type="compositionally biased region" description="Polar residues" evidence="1">
    <location>
        <begin position="368"/>
        <end position="389"/>
    </location>
</feature>
<feature type="region of interest" description="Disordered" evidence="1">
    <location>
        <begin position="488"/>
        <end position="575"/>
    </location>
</feature>
<feature type="region of interest" description="Disordered" evidence="1">
    <location>
        <begin position="62"/>
        <end position="394"/>
    </location>
</feature>
<dbReference type="Gene3D" id="1.25.40.10">
    <property type="entry name" value="Tetratricopeptide repeat domain"/>
    <property type="match status" value="1"/>
</dbReference>